<protein>
    <submittedName>
        <fullName evidence="1">Uncharacterized protein</fullName>
    </submittedName>
</protein>
<dbReference type="STRING" id="565045.NOR51B_1012"/>
<sequence>MASLLLDAWEGAPEHLMAGSSAIDAAYAPAVRLHLLDAYGWFLLAVQRISPLPGTPPQGVDQLPDRAAGIGRPGEIEEYRRLEREGWLSRLCAPLPAGMPARRRPGSLAVSNDYLDIAACRECKDHFEALFARMSDSLDEY</sequence>
<dbReference type="EMBL" id="DS999411">
    <property type="protein sequence ID" value="EED35070.1"/>
    <property type="molecule type" value="Genomic_DNA"/>
</dbReference>
<dbReference type="HOGENOM" id="CLU_1693070_0_0_6"/>
<evidence type="ECO:0000313" key="1">
    <source>
        <dbReference type="EMBL" id="EED35070.1"/>
    </source>
</evidence>
<dbReference type="Proteomes" id="UP000004699">
    <property type="component" value="Unassembled WGS sequence"/>
</dbReference>
<reference evidence="2" key="1">
    <citation type="journal article" date="2013" name="BMC Microbiol.">
        <title>Taxonomy and evolution of bacteriochlorophyll a-containing members of the OM60/NOR5 clade of marine gammaproteobacteria: description of Luminiphilus syltensis gen. nov., sp. nov., reclassification of Haliea rubra as Pseudohaliea rubra gen. nov., comb. nov., and emendation of Chromatocurvus halotolerans.</title>
        <authorList>
            <person name="Spring S."/>
            <person name="Riedel T."/>
            <person name="Sproer C."/>
            <person name="Yan S."/>
            <person name="Harder J."/>
            <person name="Fuchs B.M."/>
        </authorList>
    </citation>
    <scope>NUCLEOTIDE SEQUENCE [LARGE SCALE GENOMIC DNA]</scope>
    <source>
        <strain evidence="2">NOR51-B</strain>
    </source>
</reference>
<organism evidence="1 2">
    <name type="scientific">Luminiphilus syltensis NOR5-1B</name>
    <dbReference type="NCBI Taxonomy" id="565045"/>
    <lineage>
        <taxon>Bacteria</taxon>
        <taxon>Pseudomonadati</taxon>
        <taxon>Pseudomonadota</taxon>
        <taxon>Gammaproteobacteria</taxon>
        <taxon>Cellvibrionales</taxon>
        <taxon>Halieaceae</taxon>
        <taxon>Luminiphilus</taxon>
    </lineage>
</organism>
<accession>B8KYH5</accession>
<dbReference type="AlphaFoldDB" id="B8KYH5"/>
<name>B8KYH5_9GAMM</name>
<gene>
    <name evidence="1" type="ORF">NOR51B_1012</name>
</gene>
<evidence type="ECO:0000313" key="2">
    <source>
        <dbReference type="Proteomes" id="UP000004699"/>
    </source>
</evidence>
<proteinExistence type="predicted"/>
<keyword evidence="2" id="KW-1185">Reference proteome</keyword>